<keyword evidence="5" id="KW-1133">Transmembrane helix</keyword>
<dbReference type="InterPro" id="IPR024303">
    <property type="entry name" value="NK_rcpt_2B4_Ig_dom"/>
</dbReference>
<evidence type="ECO:0000259" key="6">
    <source>
        <dbReference type="PROSITE" id="PS50835"/>
    </source>
</evidence>
<dbReference type="PANTHER" id="PTHR12080:SF56">
    <property type="entry name" value="NATURAL KILLER CELL RECEPTOR 2B4"/>
    <property type="match status" value="1"/>
</dbReference>
<dbReference type="Proteomes" id="UP000694910">
    <property type="component" value="Unplaced"/>
</dbReference>
<dbReference type="PROSITE" id="PS50835">
    <property type="entry name" value="IG_LIKE"/>
    <property type="match status" value="1"/>
</dbReference>
<dbReference type="Pfam" id="PF13895">
    <property type="entry name" value="Ig_2"/>
    <property type="match status" value="1"/>
</dbReference>
<reference evidence="8" key="1">
    <citation type="submission" date="2025-08" db="UniProtKB">
        <authorList>
            <consortium name="RefSeq"/>
        </authorList>
    </citation>
    <scope>IDENTIFICATION</scope>
</reference>
<gene>
    <name evidence="8" type="primary">LOC101405048</name>
</gene>
<sequence length="289" mass="32677">PEFSFLESLNSADAVVGLSGEPLWLRPPRTQTNASSARWKVQLLSKTDFNVILSWNNRSNSLDWTSNNSTKRFNFTTEDLTLIIKAAQQQDSGLYVLEITVSSGKVWTSQFQVSVFDHVEKPYLQGNLTALERGMCQAVLNCSVSSGGNVSYAWYRGSELIPTSRNVTYLEEETDVNGSHVYTCNVSNPISWAHDTLNFTRGCSSAHQKFVFLPYLVITMILLITLFLGTLTCFCVRKRKRKQSHTSSGEYLTIYEDVNNLQIRRNQEQWQNPPGKGSTIYSMIQSRSL</sequence>
<evidence type="ECO:0000313" key="8">
    <source>
        <dbReference type="RefSeq" id="XP_014652516.1"/>
    </source>
</evidence>
<evidence type="ECO:0000256" key="4">
    <source>
        <dbReference type="ARBA" id="ARBA00023180"/>
    </source>
</evidence>
<comment type="subcellular location">
    <subcellularLocation>
        <location evidence="1">Membrane</location>
    </subcellularLocation>
</comment>
<dbReference type="InterPro" id="IPR013783">
    <property type="entry name" value="Ig-like_fold"/>
</dbReference>
<evidence type="ECO:0000256" key="2">
    <source>
        <dbReference type="ARBA" id="ARBA00022729"/>
    </source>
</evidence>
<keyword evidence="5" id="KW-0812">Transmembrane</keyword>
<dbReference type="InterPro" id="IPR036179">
    <property type="entry name" value="Ig-like_dom_sf"/>
</dbReference>
<dbReference type="PANTHER" id="PTHR12080">
    <property type="entry name" value="SIGNALING LYMPHOCYTIC ACTIVATION MOLECULE"/>
    <property type="match status" value="1"/>
</dbReference>
<dbReference type="CDD" id="cd00096">
    <property type="entry name" value="Ig"/>
    <property type="match status" value="1"/>
</dbReference>
<proteinExistence type="predicted"/>
<dbReference type="InterPro" id="IPR007110">
    <property type="entry name" value="Ig-like_dom"/>
</dbReference>
<evidence type="ECO:0000256" key="3">
    <source>
        <dbReference type="ARBA" id="ARBA00023136"/>
    </source>
</evidence>
<feature type="transmembrane region" description="Helical" evidence="5">
    <location>
        <begin position="212"/>
        <end position="236"/>
    </location>
</feature>
<keyword evidence="7" id="KW-1185">Reference proteome</keyword>
<dbReference type="InterPro" id="IPR003599">
    <property type="entry name" value="Ig_sub"/>
</dbReference>
<feature type="domain" description="Ig-like" evidence="6">
    <location>
        <begin position="122"/>
        <end position="200"/>
    </location>
</feature>
<dbReference type="Gene3D" id="2.60.40.10">
    <property type="entry name" value="Immunoglobulins"/>
    <property type="match status" value="2"/>
</dbReference>
<dbReference type="SUPFAM" id="SSF48726">
    <property type="entry name" value="Immunoglobulin"/>
    <property type="match status" value="2"/>
</dbReference>
<organism evidence="7 8">
    <name type="scientific">Ceratotherium simum simum</name>
    <name type="common">Southern white rhinoceros</name>
    <dbReference type="NCBI Taxonomy" id="73337"/>
    <lineage>
        <taxon>Eukaryota</taxon>
        <taxon>Metazoa</taxon>
        <taxon>Chordata</taxon>
        <taxon>Craniata</taxon>
        <taxon>Vertebrata</taxon>
        <taxon>Euteleostomi</taxon>
        <taxon>Mammalia</taxon>
        <taxon>Eutheria</taxon>
        <taxon>Laurasiatheria</taxon>
        <taxon>Perissodactyla</taxon>
        <taxon>Rhinocerotidae</taxon>
        <taxon>Ceratotherium</taxon>
    </lineage>
</organism>
<protein>
    <submittedName>
        <fullName evidence="8">Natural killer cell receptor 2B4</fullName>
    </submittedName>
</protein>
<keyword evidence="2" id="KW-0732">Signal</keyword>
<dbReference type="GeneID" id="101405048"/>
<feature type="non-terminal residue" evidence="8">
    <location>
        <position position="1"/>
    </location>
</feature>
<evidence type="ECO:0000256" key="5">
    <source>
        <dbReference type="SAM" id="Phobius"/>
    </source>
</evidence>
<dbReference type="RefSeq" id="XP_014652516.1">
    <property type="nucleotide sequence ID" value="XM_014797030.1"/>
</dbReference>
<name>A0ABM1DL35_CERSS</name>
<accession>A0ABM1DL35</accession>
<evidence type="ECO:0000313" key="7">
    <source>
        <dbReference type="Proteomes" id="UP000694910"/>
    </source>
</evidence>
<keyword evidence="8" id="KW-0675">Receptor</keyword>
<dbReference type="InterPro" id="IPR015631">
    <property type="entry name" value="CD2/SLAM_rcpt"/>
</dbReference>
<dbReference type="SMART" id="SM00409">
    <property type="entry name" value="IG"/>
    <property type="match status" value="1"/>
</dbReference>
<dbReference type="Pfam" id="PF11465">
    <property type="entry name" value="Receptor_2B4"/>
    <property type="match status" value="1"/>
</dbReference>
<keyword evidence="4" id="KW-0325">Glycoprotein</keyword>
<evidence type="ECO:0000256" key="1">
    <source>
        <dbReference type="ARBA" id="ARBA00004370"/>
    </source>
</evidence>
<keyword evidence="3 5" id="KW-0472">Membrane</keyword>